<dbReference type="GO" id="GO:0000502">
    <property type="term" value="C:proteasome complex"/>
    <property type="evidence" value="ECO:0007669"/>
    <property type="project" value="UniProtKB-KW"/>
</dbReference>
<protein>
    <submittedName>
        <fullName evidence="14">PI31 proteasome regulator N-terminal-domain-containing protein</fullName>
    </submittedName>
</protein>
<feature type="region of interest" description="Disordered" evidence="11">
    <location>
        <begin position="55"/>
        <end position="106"/>
    </location>
</feature>
<sequence length="417" mass="42564">MSNPLDPAHLITLISSILPRGTSSPLPRPTDALAALVHAIHTALNFRLVVTPPADPPNASSSAPSASVQDPPSAEDFDDGASETTTAVDQDEDLSSSPLPENSLAEGWNVRGEDAYAFEYRHEQSSMVFRVRVGRMGGRVQVDATAEDGAPHSLSVILSDLIDTSAFPTPSSATASVSSTASPAKSIGFISIESIVAFVEQYKREIIAHILPGVFTETLPSGSDPRNPPPAGQTRQPAPARPDPLLDPINPLRSGPSYPRNPASVGHRDLDPLAAFQPPGTFDGGGMYVDFNHPLFDGRRGGGRGNPDLDLQGGPGGMIQPPGSRWDPVGPGMGGGLRDPLQGGHDYGDELPPPGEFGPDLGRLGGMGGRGRGRGRGGFPGGGGFPGMGGGFGGGRGGGGGGGGGGFGGGFGGGMYM</sequence>
<comment type="caution">
    <text evidence="14">The sequence shown here is derived from an EMBL/GenBank/DDBJ whole genome shotgun (WGS) entry which is preliminary data.</text>
</comment>
<dbReference type="GO" id="GO:0004866">
    <property type="term" value="F:endopeptidase inhibitor activity"/>
    <property type="evidence" value="ECO:0007669"/>
    <property type="project" value="InterPro"/>
</dbReference>
<organism evidence="14 15">
    <name type="scientific">Naematelia encephala</name>
    <dbReference type="NCBI Taxonomy" id="71784"/>
    <lineage>
        <taxon>Eukaryota</taxon>
        <taxon>Fungi</taxon>
        <taxon>Dikarya</taxon>
        <taxon>Basidiomycota</taxon>
        <taxon>Agaricomycotina</taxon>
        <taxon>Tremellomycetes</taxon>
        <taxon>Tremellales</taxon>
        <taxon>Naemateliaceae</taxon>
        <taxon>Naematelia</taxon>
    </lineage>
</organism>
<gene>
    <name evidence="14" type="ORF">BCR39DRAFT_504268</name>
</gene>
<evidence type="ECO:0000256" key="2">
    <source>
        <dbReference type="ARBA" id="ARBA00004496"/>
    </source>
</evidence>
<dbReference type="AlphaFoldDB" id="A0A1Y2BCR0"/>
<comment type="function">
    <text evidence="10">Plays an important role in control of proteasome function. Inhibits the hydrolysis of protein and peptide substrates by the 20S proteasome. Also inhibits the activation of the proteasome by the proteasome regulatory proteins PA700 and PA28.</text>
</comment>
<evidence type="ECO:0000256" key="1">
    <source>
        <dbReference type="ARBA" id="ARBA00004240"/>
    </source>
</evidence>
<keyword evidence="6" id="KW-0597">Phosphoprotein</keyword>
<evidence type="ECO:0000256" key="11">
    <source>
        <dbReference type="SAM" id="MobiDB-lite"/>
    </source>
</evidence>
<evidence type="ECO:0000256" key="8">
    <source>
        <dbReference type="ARBA" id="ARBA00022942"/>
    </source>
</evidence>
<comment type="similarity">
    <text evidence="3">Belongs to the proteasome inhibitor PI31 family.</text>
</comment>
<evidence type="ECO:0000256" key="7">
    <source>
        <dbReference type="ARBA" id="ARBA00022824"/>
    </source>
</evidence>
<evidence type="ECO:0000256" key="4">
    <source>
        <dbReference type="ARBA" id="ARBA00022481"/>
    </source>
</evidence>
<feature type="domain" description="PI31 proteasome regulator C-terminal" evidence="12">
    <location>
        <begin position="265"/>
        <end position="331"/>
    </location>
</feature>
<dbReference type="InterPro" id="IPR013886">
    <property type="entry name" value="PI31_Prot_C"/>
</dbReference>
<dbReference type="GO" id="GO:0043161">
    <property type="term" value="P:proteasome-mediated ubiquitin-dependent protein catabolic process"/>
    <property type="evidence" value="ECO:0007669"/>
    <property type="project" value="InterPro"/>
</dbReference>
<dbReference type="InterPro" id="IPR021625">
    <property type="entry name" value="PI31_Prot_N"/>
</dbReference>
<comment type="subcellular location">
    <subcellularLocation>
        <location evidence="2">Cytoplasm</location>
    </subcellularLocation>
    <subcellularLocation>
        <location evidence="1">Endoplasmic reticulum</location>
    </subcellularLocation>
</comment>
<evidence type="ECO:0000259" key="12">
    <source>
        <dbReference type="Pfam" id="PF08577"/>
    </source>
</evidence>
<feature type="domain" description="PI31 proteasome regulator N-terminal" evidence="13">
    <location>
        <begin position="23"/>
        <end position="213"/>
    </location>
</feature>
<keyword evidence="4" id="KW-0488">Methylation</keyword>
<dbReference type="EMBL" id="MCFC01000009">
    <property type="protein sequence ID" value="ORY32544.1"/>
    <property type="molecule type" value="Genomic_DNA"/>
</dbReference>
<dbReference type="InterPro" id="IPR045128">
    <property type="entry name" value="PI31-like"/>
</dbReference>
<reference evidence="14 15" key="1">
    <citation type="submission" date="2016-07" db="EMBL/GenBank/DDBJ databases">
        <title>Pervasive Adenine N6-methylation of Active Genes in Fungi.</title>
        <authorList>
            <consortium name="DOE Joint Genome Institute"/>
            <person name="Mondo S.J."/>
            <person name="Dannebaum R.O."/>
            <person name="Kuo R.C."/>
            <person name="Labutti K."/>
            <person name="Haridas S."/>
            <person name="Kuo A."/>
            <person name="Salamov A."/>
            <person name="Ahrendt S.R."/>
            <person name="Lipzen A."/>
            <person name="Sullivan W."/>
            <person name="Andreopoulos W.B."/>
            <person name="Clum A."/>
            <person name="Lindquist E."/>
            <person name="Daum C."/>
            <person name="Ramamoorthy G.K."/>
            <person name="Gryganskyi A."/>
            <person name="Culley D."/>
            <person name="Magnuson J.K."/>
            <person name="James T.Y."/>
            <person name="O'Malley M.A."/>
            <person name="Stajich J.E."/>
            <person name="Spatafora J.W."/>
            <person name="Visel A."/>
            <person name="Grigoriev I.V."/>
        </authorList>
    </citation>
    <scope>NUCLEOTIDE SEQUENCE [LARGE SCALE GENOMIC DNA]</scope>
    <source>
        <strain evidence="14 15">68-887.2</strain>
    </source>
</reference>
<evidence type="ECO:0000256" key="9">
    <source>
        <dbReference type="ARBA" id="ARBA00022990"/>
    </source>
</evidence>
<feature type="compositionally biased region" description="Low complexity" evidence="11">
    <location>
        <begin position="57"/>
        <end position="72"/>
    </location>
</feature>
<dbReference type="InParanoid" id="A0A1Y2BCR0"/>
<dbReference type="PANTHER" id="PTHR13266">
    <property type="entry name" value="PROTEASOME INHIBITOR"/>
    <property type="match status" value="1"/>
</dbReference>
<keyword evidence="7" id="KW-0256">Endoplasmic reticulum</keyword>
<feature type="region of interest" description="Disordered" evidence="11">
    <location>
        <begin position="299"/>
        <end position="345"/>
    </location>
</feature>
<dbReference type="GO" id="GO:0005783">
    <property type="term" value="C:endoplasmic reticulum"/>
    <property type="evidence" value="ECO:0007669"/>
    <property type="project" value="UniProtKB-SubCell"/>
</dbReference>
<dbReference type="STRING" id="71784.A0A1Y2BCR0"/>
<dbReference type="Pfam" id="PF11566">
    <property type="entry name" value="PI31_Prot_N"/>
    <property type="match status" value="1"/>
</dbReference>
<evidence type="ECO:0000313" key="15">
    <source>
        <dbReference type="Proteomes" id="UP000193986"/>
    </source>
</evidence>
<dbReference type="Pfam" id="PF08577">
    <property type="entry name" value="PI31_Prot_C"/>
    <property type="match status" value="1"/>
</dbReference>
<keyword evidence="5" id="KW-0963">Cytoplasm</keyword>
<evidence type="ECO:0000259" key="13">
    <source>
        <dbReference type="Pfam" id="PF11566"/>
    </source>
</evidence>
<dbReference type="PANTHER" id="PTHR13266:SF1">
    <property type="entry name" value="PROTEASOME INHIBITOR PI31 SUBUNIT"/>
    <property type="match status" value="1"/>
</dbReference>
<dbReference type="OrthoDB" id="68090at2759"/>
<proteinExistence type="inferred from homology"/>
<name>A0A1Y2BCR0_9TREE</name>
<dbReference type="GO" id="GO:0070628">
    <property type="term" value="F:proteasome binding"/>
    <property type="evidence" value="ECO:0007669"/>
    <property type="project" value="InterPro"/>
</dbReference>
<feature type="region of interest" description="Disordered" evidence="11">
    <location>
        <begin position="218"/>
        <end position="266"/>
    </location>
</feature>
<keyword evidence="15" id="KW-1185">Reference proteome</keyword>
<evidence type="ECO:0000313" key="14">
    <source>
        <dbReference type="EMBL" id="ORY32544.1"/>
    </source>
</evidence>
<accession>A0A1Y2BCR0</accession>
<evidence type="ECO:0000256" key="6">
    <source>
        <dbReference type="ARBA" id="ARBA00022553"/>
    </source>
</evidence>
<evidence type="ECO:0000256" key="3">
    <source>
        <dbReference type="ARBA" id="ARBA00006405"/>
    </source>
</evidence>
<keyword evidence="8 14" id="KW-0647">Proteasome</keyword>
<evidence type="ECO:0000256" key="10">
    <source>
        <dbReference type="ARBA" id="ARBA00024805"/>
    </source>
</evidence>
<dbReference type="Proteomes" id="UP000193986">
    <property type="component" value="Unassembled WGS sequence"/>
</dbReference>
<evidence type="ECO:0000256" key="5">
    <source>
        <dbReference type="ARBA" id="ARBA00022490"/>
    </source>
</evidence>
<dbReference type="Gene3D" id="3.40.1000.30">
    <property type="match status" value="1"/>
</dbReference>
<keyword evidence="9" id="KW-0007">Acetylation</keyword>